<dbReference type="EMBL" id="CM044706">
    <property type="protein sequence ID" value="KAI5657354.1"/>
    <property type="molecule type" value="Genomic_DNA"/>
</dbReference>
<reference evidence="2" key="1">
    <citation type="journal article" date="2023" name="Nat. Plants">
        <title>Single-cell RNA sequencing provides a high-resolution roadmap for understanding the multicellular compartmentation of specialized metabolism.</title>
        <authorList>
            <person name="Sun S."/>
            <person name="Shen X."/>
            <person name="Li Y."/>
            <person name="Li Y."/>
            <person name="Wang S."/>
            <person name="Li R."/>
            <person name="Zhang H."/>
            <person name="Shen G."/>
            <person name="Guo B."/>
            <person name="Wei J."/>
            <person name="Xu J."/>
            <person name="St-Pierre B."/>
            <person name="Chen S."/>
            <person name="Sun C."/>
        </authorList>
    </citation>
    <scope>NUCLEOTIDE SEQUENCE [LARGE SCALE GENOMIC DNA]</scope>
</reference>
<gene>
    <name evidence="1" type="ORF">M9H77_26147</name>
</gene>
<evidence type="ECO:0000313" key="1">
    <source>
        <dbReference type="EMBL" id="KAI5657354.1"/>
    </source>
</evidence>
<name>A0ACC0A958_CATRO</name>
<organism evidence="1 2">
    <name type="scientific">Catharanthus roseus</name>
    <name type="common">Madagascar periwinkle</name>
    <name type="synonym">Vinca rosea</name>
    <dbReference type="NCBI Taxonomy" id="4058"/>
    <lineage>
        <taxon>Eukaryota</taxon>
        <taxon>Viridiplantae</taxon>
        <taxon>Streptophyta</taxon>
        <taxon>Embryophyta</taxon>
        <taxon>Tracheophyta</taxon>
        <taxon>Spermatophyta</taxon>
        <taxon>Magnoliopsida</taxon>
        <taxon>eudicotyledons</taxon>
        <taxon>Gunneridae</taxon>
        <taxon>Pentapetalae</taxon>
        <taxon>asterids</taxon>
        <taxon>lamiids</taxon>
        <taxon>Gentianales</taxon>
        <taxon>Apocynaceae</taxon>
        <taxon>Rauvolfioideae</taxon>
        <taxon>Vinceae</taxon>
        <taxon>Catharanthinae</taxon>
        <taxon>Catharanthus</taxon>
    </lineage>
</organism>
<comment type="caution">
    <text evidence="1">The sequence shown here is derived from an EMBL/GenBank/DDBJ whole genome shotgun (WGS) entry which is preliminary data.</text>
</comment>
<accession>A0ACC0A958</accession>
<keyword evidence="2" id="KW-1185">Reference proteome</keyword>
<sequence length="118" mass="12841">MPATATAVFYCYFYTPSIPSGASSASIAASCVAASVFSNSSLSCSAAVVSLLSFFLYPSSFFLLNYMHSSLLLMQLLAQLSLFWPPALSFKTASQAAFLFFLGFHFPILLQFLFPFLL</sequence>
<protein>
    <submittedName>
        <fullName evidence="1">Uncharacterized protein</fullName>
    </submittedName>
</protein>
<proteinExistence type="predicted"/>
<evidence type="ECO:0000313" key="2">
    <source>
        <dbReference type="Proteomes" id="UP001060085"/>
    </source>
</evidence>
<dbReference type="Proteomes" id="UP001060085">
    <property type="component" value="Linkage Group LG06"/>
</dbReference>